<evidence type="ECO:0000256" key="7">
    <source>
        <dbReference type="ARBA" id="ARBA00022857"/>
    </source>
</evidence>
<dbReference type="EMBL" id="KV419428">
    <property type="protein sequence ID" value="KZS89409.1"/>
    <property type="molecule type" value="Genomic_DNA"/>
</dbReference>
<dbReference type="InterPro" id="IPR017938">
    <property type="entry name" value="Riboflavin_synthase-like_b-brl"/>
</dbReference>
<keyword evidence="9" id="KW-0496">Mitochondrion</keyword>
<feature type="binding site" evidence="9">
    <location>
        <begin position="361"/>
        <end position="364"/>
    </location>
    <ligand>
        <name>FAD</name>
        <dbReference type="ChEBI" id="CHEBI:57692"/>
    </ligand>
</feature>
<comment type="caution">
    <text evidence="9">Lacks conserved residue(s) required for the propagation of feature annotation.</text>
</comment>
<dbReference type="SUPFAM" id="SSF63380">
    <property type="entry name" value="Riboflavin synthase domain-like"/>
    <property type="match status" value="1"/>
</dbReference>
<comment type="similarity">
    <text evidence="9">Belongs to the NADPH-dependent diflavin oxidoreductase NDOR1 family.</text>
</comment>
<dbReference type="Gene3D" id="2.40.30.10">
    <property type="entry name" value="Translation factors"/>
    <property type="match status" value="1"/>
</dbReference>
<dbReference type="GO" id="GO:0050661">
    <property type="term" value="F:NADP binding"/>
    <property type="evidence" value="ECO:0007669"/>
    <property type="project" value="UniProtKB-UniRule"/>
</dbReference>
<dbReference type="AlphaFoldDB" id="A0A164Q7R9"/>
<comment type="cofactor">
    <cofactor evidence="1 9">
        <name>FMN</name>
        <dbReference type="ChEBI" id="CHEBI:58210"/>
    </cofactor>
</comment>
<dbReference type="PANTHER" id="PTHR19384">
    <property type="entry name" value="NITRIC OXIDE SYNTHASE-RELATED"/>
    <property type="match status" value="1"/>
</dbReference>
<feature type="domain" description="Flavodoxin-like" evidence="10">
    <location>
        <begin position="1"/>
        <end position="145"/>
    </location>
</feature>
<proteinExistence type="inferred from homology"/>
<dbReference type="HAMAP" id="MF_03178">
    <property type="entry name" value="NDOR1"/>
    <property type="match status" value="1"/>
</dbReference>
<comment type="catalytic activity">
    <reaction evidence="9">
        <text>2 oxidized [2Fe-2S]-[protein] + NADPH = 2 reduced [2Fe-2S]-[protein] + NADP(+) + H(+)</text>
        <dbReference type="Rhea" id="RHEA:67716"/>
        <dbReference type="Rhea" id="RHEA-COMP:17327"/>
        <dbReference type="Rhea" id="RHEA-COMP:17328"/>
        <dbReference type="ChEBI" id="CHEBI:15378"/>
        <dbReference type="ChEBI" id="CHEBI:33737"/>
        <dbReference type="ChEBI" id="CHEBI:33738"/>
        <dbReference type="ChEBI" id="CHEBI:57783"/>
        <dbReference type="ChEBI" id="CHEBI:58349"/>
    </reaction>
</comment>
<dbReference type="InterPro" id="IPR003097">
    <property type="entry name" value="CysJ-like_FAD-binding"/>
</dbReference>
<evidence type="ECO:0000256" key="6">
    <source>
        <dbReference type="ARBA" id="ARBA00022827"/>
    </source>
</evidence>
<dbReference type="GO" id="GO:0010181">
    <property type="term" value="F:FMN binding"/>
    <property type="evidence" value="ECO:0007669"/>
    <property type="project" value="UniProtKB-UniRule"/>
</dbReference>
<keyword evidence="6 9" id="KW-0274">FAD</keyword>
<protein>
    <recommendedName>
        <fullName evidence="9">NADPH-dependent diflavin oxidoreductase 1</fullName>
        <ecNumber evidence="9">1.18.1.-</ecNumber>
    </recommendedName>
    <alternativeName>
        <fullName evidence="9">NADPH-dependent FMN and FAD-containing oxidoreductase</fullName>
    </alternativeName>
</protein>
<dbReference type="Gene3D" id="3.40.50.80">
    <property type="entry name" value="Nucleotide-binding domain of ferredoxin-NADP reductase (FNR) module"/>
    <property type="match status" value="1"/>
</dbReference>
<dbReference type="GO" id="GO:0050660">
    <property type="term" value="F:flavin adenine dinucleotide binding"/>
    <property type="evidence" value="ECO:0007669"/>
    <property type="project" value="UniProtKB-UniRule"/>
</dbReference>
<dbReference type="Gene3D" id="1.20.990.10">
    <property type="entry name" value="NADPH-cytochrome p450 Reductase, Chain A, domain 3"/>
    <property type="match status" value="1"/>
</dbReference>
<dbReference type="InterPro" id="IPR028879">
    <property type="entry name" value="NDOR1"/>
</dbReference>
<keyword evidence="3 9" id="KW-0963">Cytoplasm</keyword>
<organism evidence="12 13">
    <name type="scientific">Sistotremastrum niveocremeum HHB9708</name>
    <dbReference type="NCBI Taxonomy" id="1314777"/>
    <lineage>
        <taxon>Eukaryota</taxon>
        <taxon>Fungi</taxon>
        <taxon>Dikarya</taxon>
        <taxon>Basidiomycota</taxon>
        <taxon>Agaricomycotina</taxon>
        <taxon>Agaricomycetes</taxon>
        <taxon>Sistotremastrales</taxon>
        <taxon>Sistotremastraceae</taxon>
        <taxon>Sertulicium</taxon>
        <taxon>Sertulicium niveocremeum</taxon>
    </lineage>
</organism>
<dbReference type="Gene3D" id="3.40.50.360">
    <property type="match status" value="1"/>
</dbReference>
<dbReference type="InterPro" id="IPR001709">
    <property type="entry name" value="Flavoprot_Pyr_Nucl_cyt_Rdtase"/>
</dbReference>
<comment type="similarity">
    <text evidence="9">In the C-terminal section; belongs to the flavoprotein pyridine nucleotide cytochrome reductase family.</text>
</comment>
<evidence type="ECO:0000256" key="9">
    <source>
        <dbReference type="HAMAP-Rule" id="MF_03178"/>
    </source>
</evidence>
<dbReference type="InterPro" id="IPR039261">
    <property type="entry name" value="FNR_nucleotide-bd"/>
</dbReference>
<dbReference type="STRING" id="1314777.A0A164Q7R9"/>
<feature type="domain" description="FAD-binding FR-type" evidence="11">
    <location>
        <begin position="185"/>
        <end position="422"/>
    </location>
</feature>
<dbReference type="PROSITE" id="PS51384">
    <property type="entry name" value="FAD_FR"/>
    <property type="match status" value="1"/>
</dbReference>
<dbReference type="GO" id="GO:0005739">
    <property type="term" value="C:mitochondrion"/>
    <property type="evidence" value="ECO:0007669"/>
    <property type="project" value="UniProtKB-SubCell"/>
</dbReference>
<reference evidence="12 13" key="1">
    <citation type="journal article" date="2016" name="Mol. Biol. Evol.">
        <title>Comparative Genomics of Early-Diverging Mushroom-Forming Fungi Provides Insights into the Origins of Lignocellulose Decay Capabilities.</title>
        <authorList>
            <person name="Nagy L.G."/>
            <person name="Riley R."/>
            <person name="Tritt A."/>
            <person name="Adam C."/>
            <person name="Daum C."/>
            <person name="Floudas D."/>
            <person name="Sun H."/>
            <person name="Yadav J.S."/>
            <person name="Pangilinan J."/>
            <person name="Larsson K.H."/>
            <person name="Matsuura K."/>
            <person name="Barry K."/>
            <person name="Labutti K."/>
            <person name="Kuo R."/>
            <person name="Ohm R.A."/>
            <person name="Bhattacharya S.S."/>
            <person name="Shirouzu T."/>
            <person name="Yoshinaga Y."/>
            <person name="Martin F.M."/>
            <person name="Grigoriev I.V."/>
            <person name="Hibbett D.S."/>
        </authorList>
    </citation>
    <scope>NUCLEOTIDE SEQUENCE [LARGE SCALE GENOMIC DNA]</scope>
    <source>
        <strain evidence="12 13">HHB9708</strain>
    </source>
</reference>
<feature type="binding site" evidence="9">
    <location>
        <position position="574"/>
    </location>
    <ligand>
        <name>FAD</name>
        <dbReference type="ChEBI" id="CHEBI:57692"/>
    </ligand>
</feature>
<feature type="binding site" evidence="9">
    <location>
        <begin position="491"/>
        <end position="492"/>
    </location>
    <ligand>
        <name>NADP(+)</name>
        <dbReference type="ChEBI" id="CHEBI:58349"/>
    </ligand>
</feature>
<evidence type="ECO:0000313" key="13">
    <source>
        <dbReference type="Proteomes" id="UP000076722"/>
    </source>
</evidence>
<dbReference type="PRINTS" id="PR00369">
    <property type="entry name" value="FLAVODOXIN"/>
</dbReference>
<evidence type="ECO:0000256" key="5">
    <source>
        <dbReference type="ARBA" id="ARBA00022643"/>
    </source>
</evidence>
<dbReference type="InterPro" id="IPR008254">
    <property type="entry name" value="Flavodoxin/NO_synth"/>
</dbReference>
<keyword evidence="8 9" id="KW-0560">Oxidoreductase</keyword>
<dbReference type="InterPro" id="IPR017927">
    <property type="entry name" value="FAD-bd_FR_type"/>
</dbReference>
<dbReference type="Pfam" id="PF00667">
    <property type="entry name" value="FAD_binding_1"/>
    <property type="match status" value="1"/>
</dbReference>
<comment type="subcellular location">
    <subcellularLocation>
        <location evidence="9">Cytoplasm</location>
    </subcellularLocation>
    <subcellularLocation>
        <location evidence="9">Mitochondrion</location>
    </subcellularLocation>
    <text evidence="9">Relocalizes to mitochondria after H(2)O(2) exposure.</text>
</comment>
<keyword evidence="7 9" id="KW-0521">NADP</keyword>
<dbReference type="InterPro" id="IPR001094">
    <property type="entry name" value="Flavdoxin-like"/>
</dbReference>
<keyword evidence="4 9" id="KW-0285">Flavoprotein</keyword>
<name>A0A164Q7R9_9AGAM</name>
<sequence>MLVLYATETGNSLDAAERFVRQARSYHVETRLQSVAEYPLEDLPFESIVVFFISTTGSGVHPRPMNKLMSALLRSDLPSDLLDELHFAVFGLGDSAYEKFNWAAKKLDRRLGSLGGIRLTGRGEGDEQDPLGIEGALDPWMDKLFEELELDVSEASAKIDRNMLPSPRASFIPISGLATCPSSRPEGFLATLTRNERLTAESWYQDVRHLEFDFSDPIKYVPGDIAVVYPQVESGRVNAMLDRLGWVECADDVMEVHLDESFPWPSVRKLPERVTLRQLLTSHLDINAIPRRSFFEWIRHFSDDETERGKLEEFCSSEGQTDLYEYCHKVRRTIREVLDDFKSVTVPTRYVFDVFPPLRPRQFSIASSLRTHPSQIHICMAVVNYKTKLREPRRGTCTSYLSSLVVGSKIWLDIEPGMMKLPEDLSTPIICIGPGTGVAPMKAAIEERVTLGSRNNTLYFGCRSAGHDEHYKALWEKLNDTQSLRYQRCYSRSPRTENAPKYVQDLLRQDGSLVWDALKHGAWIFISGSSNKMPKAVKESLARIVQKYGAQTEEESEEYVRKLEIDHRLFEECWS</sequence>
<feature type="binding site" evidence="9">
    <location>
        <position position="331"/>
    </location>
    <ligand>
        <name>FAD</name>
        <dbReference type="ChEBI" id="CHEBI:57692"/>
    </ligand>
</feature>
<evidence type="ECO:0000256" key="4">
    <source>
        <dbReference type="ARBA" id="ARBA00022630"/>
    </source>
</evidence>
<dbReference type="SUPFAM" id="SSF52218">
    <property type="entry name" value="Flavoproteins"/>
    <property type="match status" value="1"/>
</dbReference>
<dbReference type="SUPFAM" id="SSF52343">
    <property type="entry name" value="Ferredoxin reductase-like, C-terminal NADP-linked domain"/>
    <property type="match status" value="1"/>
</dbReference>
<dbReference type="InterPro" id="IPR023173">
    <property type="entry name" value="NADPH_Cyt_P450_Rdtase_alpha"/>
</dbReference>
<feature type="binding site" evidence="9">
    <location>
        <begin position="7"/>
        <end position="12"/>
    </location>
    <ligand>
        <name>FMN</name>
        <dbReference type="ChEBI" id="CHEBI:58210"/>
    </ligand>
</feature>
<comment type="cofactor">
    <cofactor evidence="2 9">
        <name>FAD</name>
        <dbReference type="ChEBI" id="CHEBI:57692"/>
    </cofactor>
</comment>
<dbReference type="GO" id="GO:0160246">
    <property type="term" value="F:NADPH-iron-sulfur [2Fe-2S] protein oxidoreductase activity"/>
    <property type="evidence" value="ECO:0007669"/>
    <property type="project" value="InterPro"/>
</dbReference>
<feature type="binding site" evidence="9">
    <location>
        <position position="436"/>
    </location>
    <ligand>
        <name>NADP(+)</name>
        <dbReference type="ChEBI" id="CHEBI:58349"/>
    </ligand>
</feature>
<dbReference type="OrthoDB" id="1856718at2759"/>
<dbReference type="PROSITE" id="PS50902">
    <property type="entry name" value="FLAVODOXIN_LIKE"/>
    <property type="match status" value="1"/>
</dbReference>
<dbReference type="EC" id="1.18.1.-" evidence="9"/>
<dbReference type="GO" id="GO:0016651">
    <property type="term" value="F:oxidoreductase activity, acting on NAD(P)H"/>
    <property type="evidence" value="ECO:0007669"/>
    <property type="project" value="UniProtKB-UniRule"/>
</dbReference>
<evidence type="ECO:0000256" key="8">
    <source>
        <dbReference type="ARBA" id="ARBA00023002"/>
    </source>
</evidence>
<evidence type="ECO:0000259" key="11">
    <source>
        <dbReference type="PROSITE" id="PS51384"/>
    </source>
</evidence>
<feature type="binding site" evidence="9">
    <location>
        <begin position="500"/>
        <end position="504"/>
    </location>
    <ligand>
        <name>NADP(+)</name>
        <dbReference type="ChEBI" id="CHEBI:58349"/>
    </ligand>
</feature>
<dbReference type="InterPro" id="IPR029039">
    <property type="entry name" value="Flavoprotein-like_sf"/>
</dbReference>
<evidence type="ECO:0000256" key="3">
    <source>
        <dbReference type="ARBA" id="ARBA00022490"/>
    </source>
</evidence>
<keyword evidence="5 9" id="KW-0288">FMN</keyword>
<evidence type="ECO:0000259" key="10">
    <source>
        <dbReference type="PROSITE" id="PS50902"/>
    </source>
</evidence>
<keyword evidence="13" id="KW-1185">Reference proteome</keyword>
<dbReference type="PRINTS" id="PR00371">
    <property type="entry name" value="FPNCR"/>
</dbReference>
<feature type="binding site" evidence="9">
    <location>
        <position position="127"/>
    </location>
    <ligand>
        <name>FMN</name>
        <dbReference type="ChEBI" id="CHEBI:58210"/>
    </ligand>
</feature>
<comment type="function">
    <text evidence="9">NADPH-dependent reductase which is a central component of the cytosolic iron-sulfur (Fe-S) protein assembly (CIA) machinery. Transfers electrons from NADPH via its FAD and FMN prosthetic groups to the [2Fe-2S] cluster of DRE2, another key component of the CIA machinery. In turn, this reduced cluster provides electrons for assembly of cytosolic iron-sulfur cluster proteins. Positively controls H(2)O(2)-induced cell death.</text>
</comment>
<dbReference type="Pfam" id="PF00175">
    <property type="entry name" value="NAD_binding_1"/>
    <property type="match status" value="1"/>
</dbReference>
<feature type="binding site" evidence="9">
    <location>
        <begin position="54"/>
        <end position="57"/>
    </location>
    <ligand>
        <name>FMN</name>
        <dbReference type="ChEBI" id="CHEBI:58210"/>
    </ligand>
</feature>
<dbReference type="GO" id="GO:0005829">
    <property type="term" value="C:cytosol"/>
    <property type="evidence" value="ECO:0007669"/>
    <property type="project" value="TreeGrafter"/>
</dbReference>
<accession>A0A164Q7R9</accession>
<dbReference type="InterPro" id="IPR001433">
    <property type="entry name" value="OxRdtase_FAD/NAD-bd"/>
</dbReference>
<dbReference type="PANTHER" id="PTHR19384:SF10">
    <property type="entry name" value="NADPH-DEPENDENT DIFLAVIN OXIDOREDUCTASE 1"/>
    <property type="match status" value="1"/>
</dbReference>
<dbReference type="Proteomes" id="UP000076722">
    <property type="component" value="Unassembled WGS sequence"/>
</dbReference>
<dbReference type="GO" id="GO:0016226">
    <property type="term" value="P:iron-sulfur cluster assembly"/>
    <property type="evidence" value="ECO:0007669"/>
    <property type="project" value="UniProtKB-UniRule"/>
</dbReference>
<evidence type="ECO:0000256" key="2">
    <source>
        <dbReference type="ARBA" id="ARBA00001974"/>
    </source>
</evidence>
<evidence type="ECO:0000256" key="1">
    <source>
        <dbReference type="ARBA" id="ARBA00001917"/>
    </source>
</evidence>
<comment type="subunit">
    <text evidence="9">Interacts with DRE2; as part of the cytosolic iron-sulfur (Fe-S) protein assembly (CIA) machinery.</text>
</comment>
<gene>
    <name evidence="9" type="primary">TAH18</name>
    <name evidence="12" type="ORF">SISNIDRAFT_475758</name>
</gene>
<comment type="similarity">
    <text evidence="9">In the N-terminal section; belongs to the flavodoxin family.</text>
</comment>
<evidence type="ECO:0000313" key="12">
    <source>
        <dbReference type="EMBL" id="KZS89409.1"/>
    </source>
</evidence>
<dbReference type="Pfam" id="PF00258">
    <property type="entry name" value="Flavodoxin_1"/>
    <property type="match status" value="1"/>
</dbReference>